<dbReference type="Pfam" id="PF01648">
    <property type="entry name" value="ACPS"/>
    <property type="match status" value="1"/>
</dbReference>
<evidence type="ECO:0000259" key="4">
    <source>
        <dbReference type="Pfam" id="PF22624"/>
    </source>
</evidence>
<keyword evidence="6" id="KW-1185">Reference proteome</keyword>
<dbReference type="InterPro" id="IPR008278">
    <property type="entry name" value="4-PPantetheinyl_Trfase_dom"/>
</dbReference>
<dbReference type="Proteomes" id="UP001519308">
    <property type="component" value="Unassembled WGS sequence"/>
</dbReference>
<dbReference type="Gene3D" id="3.90.470.20">
    <property type="entry name" value="4'-phosphopantetheinyl transferase domain"/>
    <property type="match status" value="2"/>
</dbReference>
<dbReference type="PANTHER" id="PTHR12215">
    <property type="entry name" value="PHOSPHOPANTETHEINE TRANSFERASE"/>
    <property type="match status" value="1"/>
</dbReference>
<evidence type="ECO:0000256" key="2">
    <source>
        <dbReference type="ARBA" id="ARBA00022679"/>
    </source>
</evidence>
<dbReference type="InterPro" id="IPR037143">
    <property type="entry name" value="4-PPantetheinyl_Trfase_dom_sf"/>
</dbReference>
<evidence type="ECO:0000256" key="1">
    <source>
        <dbReference type="ARBA" id="ARBA00010990"/>
    </source>
</evidence>
<sequence length="232" mass="27360">MEIYAVKILDISEEELDKLSLLIDSEKKYKIKKFINKKDKIRTLIGEILIRTIIVENLKINNRYIRFNKNQYGKPYLKEYPSFNFNISHSGEYVLCAVDDKPIGIDVEEVKPIECEEIAKNFFETKEFEYIINQDLKFQLDRFYEIWTLKESYIKCCGQGLSIPLKSFSIEVNQYENIKVIGNNEYKEHTFKLFDIELGYKVAVCSLNKEISKNIIRLDQNCLISKYIGSNL</sequence>
<dbReference type="Pfam" id="PF22624">
    <property type="entry name" value="AASDHPPT_N"/>
    <property type="match status" value="1"/>
</dbReference>
<dbReference type="GO" id="GO:0016740">
    <property type="term" value="F:transferase activity"/>
    <property type="evidence" value="ECO:0007669"/>
    <property type="project" value="UniProtKB-KW"/>
</dbReference>
<feature type="domain" description="4'-phosphopantetheinyl transferase" evidence="3">
    <location>
        <begin position="102"/>
        <end position="205"/>
    </location>
</feature>
<dbReference type="InterPro" id="IPR050559">
    <property type="entry name" value="P-Pant_transferase_sf"/>
</dbReference>
<dbReference type="PANTHER" id="PTHR12215:SF10">
    <property type="entry name" value="L-AMINOADIPATE-SEMIALDEHYDE DEHYDROGENASE-PHOSPHOPANTETHEINYL TRANSFERASE"/>
    <property type="match status" value="1"/>
</dbReference>
<evidence type="ECO:0000259" key="3">
    <source>
        <dbReference type="Pfam" id="PF01648"/>
    </source>
</evidence>
<evidence type="ECO:0000313" key="5">
    <source>
        <dbReference type="EMBL" id="MBP2022504.1"/>
    </source>
</evidence>
<keyword evidence="2 5" id="KW-0808">Transferase</keyword>
<accession>A0ABS4K7A6</accession>
<protein>
    <submittedName>
        <fullName evidence="5">4'-phosphopantetheinyl transferase</fullName>
        <ecNumber evidence="5">2.7.8.-</ecNumber>
    </submittedName>
</protein>
<organism evidence="5 6">
    <name type="scientific">Clostridium punense</name>
    <dbReference type="NCBI Taxonomy" id="1054297"/>
    <lineage>
        <taxon>Bacteria</taxon>
        <taxon>Bacillati</taxon>
        <taxon>Bacillota</taxon>
        <taxon>Clostridia</taxon>
        <taxon>Eubacteriales</taxon>
        <taxon>Clostridiaceae</taxon>
        <taxon>Clostridium</taxon>
    </lineage>
</organism>
<evidence type="ECO:0000313" key="6">
    <source>
        <dbReference type="Proteomes" id="UP001519308"/>
    </source>
</evidence>
<feature type="domain" description="4'-phosphopantetheinyl transferase N-terminal" evidence="4">
    <location>
        <begin position="13"/>
        <end position="98"/>
    </location>
</feature>
<comment type="similarity">
    <text evidence="1">Belongs to the P-Pant transferase superfamily. Gsp/Sfp/HetI/AcpT family.</text>
</comment>
<comment type="caution">
    <text evidence="5">The sequence shown here is derived from an EMBL/GenBank/DDBJ whole genome shotgun (WGS) entry which is preliminary data.</text>
</comment>
<name>A0ABS4K7A6_9CLOT</name>
<dbReference type="EMBL" id="JAGGLL010000017">
    <property type="protein sequence ID" value="MBP2022504.1"/>
    <property type="molecule type" value="Genomic_DNA"/>
</dbReference>
<dbReference type="RefSeq" id="WP_209649584.1">
    <property type="nucleotide sequence ID" value="NZ_JAGGLL010000017.1"/>
</dbReference>
<gene>
    <name evidence="5" type="ORF">J2Z44_002325</name>
</gene>
<dbReference type="InterPro" id="IPR055066">
    <property type="entry name" value="AASDHPPT_N"/>
</dbReference>
<dbReference type="SUPFAM" id="SSF56214">
    <property type="entry name" value="4'-phosphopantetheinyl transferase"/>
    <property type="match status" value="2"/>
</dbReference>
<proteinExistence type="inferred from homology"/>
<dbReference type="EC" id="2.7.8.-" evidence="5"/>
<reference evidence="5 6" key="1">
    <citation type="submission" date="2021-03" db="EMBL/GenBank/DDBJ databases">
        <title>Genomic Encyclopedia of Type Strains, Phase IV (KMG-IV): sequencing the most valuable type-strain genomes for metagenomic binning, comparative biology and taxonomic classification.</title>
        <authorList>
            <person name="Goeker M."/>
        </authorList>
    </citation>
    <scope>NUCLEOTIDE SEQUENCE [LARGE SCALE GENOMIC DNA]</scope>
    <source>
        <strain evidence="5 6">DSM 28650</strain>
    </source>
</reference>